<sequence length="91" mass="10150">VIAWKVLEIREIARTEGEIAPEEFLTETQIAVLEGKFPDLKGKGGKEYAVAIAKVGGYLDRSSDPPPGWIVTWRGFKKVLTWVEGYEILST</sequence>
<dbReference type="Proteomes" id="UP000070257">
    <property type="component" value="Unassembled WGS sequence"/>
</dbReference>
<name>A0A656YYU2_9EURY</name>
<accession>A0A656YYU2</accession>
<evidence type="ECO:0000313" key="2">
    <source>
        <dbReference type="Proteomes" id="UP000070257"/>
    </source>
</evidence>
<evidence type="ECO:0000313" key="1">
    <source>
        <dbReference type="EMBL" id="KXA98519.1"/>
    </source>
</evidence>
<proteinExistence type="predicted"/>
<gene>
    <name evidence="1" type="ORF">AKJ39_01870</name>
</gene>
<keyword evidence="2" id="KW-1185">Reference proteome</keyword>
<protein>
    <submittedName>
        <fullName evidence="1">Transposase</fullName>
    </submittedName>
</protein>
<reference evidence="1 2" key="1">
    <citation type="journal article" date="2016" name="Sci. Rep.">
        <title>Metabolic traits of an uncultured archaeal lineage -MSBL1- from brine pools of the Red Sea.</title>
        <authorList>
            <person name="Mwirichia R."/>
            <person name="Alam I."/>
            <person name="Rashid M."/>
            <person name="Vinu M."/>
            <person name="Ba-Alawi W."/>
            <person name="Anthony Kamau A."/>
            <person name="Kamanda Ngugi D."/>
            <person name="Goker M."/>
            <person name="Klenk H.P."/>
            <person name="Bajic V."/>
            <person name="Stingl U."/>
        </authorList>
    </citation>
    <scope>NUCLEOTIDE SEQUENCE [LARGE SCALE GENOMIC DNA]</scope>
    <source>
        <strain evidence="1">SCGC-AAA259J03</strain>
    </source>
</reference>
<dbReference type="AlphaFoldDB" id="A0A656YYU2"/>
<dbReference type="InterPro" id="IPR012337">
    <property type="entry name" value="RNaseH-like_sf"/>
</dbReference>
<dbReference type="EMBL" id="LHXT01000018">
    <property type="protein sequence ID" value="KXA98519.1"/>
    <property type="molecule type" value="Genomic_DNA"/>
</dbReference>
<feature type="non-terminal residue" evidence="1">
    <location>
        <position position="1"/>
    </location>
</feature>
<dbReference type="Gene3D" id="1.10.740.10">
    <property type="entry name" value="Transferase Inhibitor Protein From Tn5, Chain"/>
    <property type="match status" value="1"/>
</dbReference>
<dbReference type="SUPFAM" id="SSF53098">
    <property type="entry name" value="Ribonuclease H-like"/>
    <property type="match status" value="1"/>
</dbReference>
<organism evidence="1 2">
    <name type="scientific">candidate division MSBL1 archaeon SCGC-AAA259J03</name>
    <dbReference type="NCBI Taxonomy" id="1698269"/>
    <lineage>
        <taxon>Archaea</taxon>
        <taxon>Methanobacteriati</taxon>
        <taxon>Methanobacteriota</taxon>
        <taxon>candidate division MSBL1</taxon>
    </lineage>
</organism>
<comment type="caution">
    <text evidence="1">The sequence shown here is derived from an EMBL/GenBank/DDBJ whole genome shotgun (WGS) entry which is preliminary data.</text>
</comment>
<dbReference type="InterPro" id="IPR014737">
    <property type="entry name" value="Transposase_Tn5-like_C"/>
</dbReference>